<dbReference type="GeneID" id="93729729"/>
<evidence type="ECO:0000313" key="3">
    <source>
        <dbReference type="Proteomes" id="UP000002357"/>
    </source>
</evidence>
<dbReference type="KEGG" id="sclf:BB341_09855"/>
<evidence type="ECO:0000313" key="2">
    <source>
        <dbReference type="EMBL" id="EFG08840.1"/>
    </source>
</evidence>
<dbReference type="EMBL" id="CM000913">
    <property type="protein sequence ID" value="EFG08840.1"/>
    <property type="molecule type" value="Genomic_DNA"/>
</dbReference>
<accession>B5H3S0</accession>
<dbReference type="Proteomes" id="UP000002357">
    <property type="component" value="Chromosome"/>
</dbReference>
<dbReference type="eggNOG" id="ENOG503340R">
    <property type="taxonomic scope" value="Bacteria"/>
</dbReference>
<feature type="region of interest" description="Disordered" evidence="1">
    <location>
        <begin position="1"/>
        <end position="64"/>
    </location>
</feature>
<protein>
    <submittedName>
        <fullName evidence="2">Uncharacterized protein</fullName>
    </submittedName>
</protein>
<reference evidence="2 3" key="1">
    <citation type="journal article" date="2010" name="Genome Biol. Evol.">
        <title>The sequence of a 1.8-mb bacterial linear plasmid reveals a rich evolutionary reservoir of secondary metabolic pathways.</title>
        <authorList>
            <person name="Medema M.H."/>
            <person name="Trefzer A."/>
            <person name="Kovalchuk A."/>
            <person name="van den Berg M."/>
            <person name="Mueller U."/>
            <person name="Heijne W."/>
            <person name="Wu L."/>
            <person name="Alam M.T."/>
            <person name="Ronning C.M."/>
            <person name="Nierman W.C."/>
            <person name="Bovenberg R.A.L."/>
            <person name="Breitling R."/>
            <person name="Takano E."/>
        </authorList>
    </citation>
    <scope>NUCLEOTIDE SEQUENCE [LARGE SCALE GENOMIC DNA]</scope>
    <source>
        <strain evidence="3">ATCC 27064 / DSM 738 / JCM 4710 / NBRC 13307 / NCIMB 12785 / NRRL 3585 / VKM Ac-602</strain>
    </source>
</reference>
<feature type="compositionally biased region" description="Low complexity" evidence="1">
    <location>
        <begin position="14"/>
        <end position="36"/>
    </location>
</feature>
<proteinExistence type="predicted"/>
<gene>
    <name evidence="2" type="ORF">SCLAV_3768</name>
</gene>
<sequence>MNEPNPYQAEGEPEYQWGPPQPYGYPQQGPGYGDPHAGPPAHPGYAPTQPGYTPTQPAGTPVPGAVAGYGPAPLAPMSPAVTIGDITVVGDQIITPAGTMPLKGAVWNAVDLSRTSEKIPTYAIVLAVVFSLACLVGLFFLLMKEKETSGYIQVSVASGGKHHTTMIPAHGPEVFQQVMAQVGYARTLSV</sequence>
<dbReference type="AlphaFoldDB" id="B5H3S0"/>
<keyword evidence="3" id="KW-1185">Reference proteome</keyword>
<evidence type="ECO:0000256" key="1">
    <source>
        <dbReference type="SAM" id="MobiDB-lite"/>
    </source>
</evidence>
<organism evidence="2 3">
    <name type="scientific">Streptomyces clavuligerus</name>
    <dbReference type="NCBI Taxonomy" id="1901"/>
    <lineage>
        <taxon>Bacteria</taxon>
        <taxon>Bacillati</taxon>
        <taxon>Actinomycetota</taxon>
        <taxon>Actinomycetes</taxon>
        <taxon>Kitasatosporales</taxon>
        <taxon>Streptomycetaceae</taxon>
        <taxon>Streptomyces</taxon>
    </lineage>
</organism>
<dbReference type="RefSeq" id="WP_003958944.1">
    <property type="nucleotide sequence ID" value="NZ_CM000913.1"/>
</dbReference>
<dbReference type="OrthoDB" id="5111891at2"/>
<dbReference type="STRING" id="1901.BB341_09855"/>
<name>B5H3S0_STRCL</name>